<keyword evidence="6 8" id="KW-0472">Membrane</keyword>
<feature type="domain" description="Ammonium transporter AmtB-like" evidence="9">
    <location>
        <begin position="1"/>
        <end position="240"/>
    </location>
</feature>
<evidence type="ECO:0000256" key="6">
    <source>
        <dbReference type="ARBA" id="ARBA00023136"/>
    </source>
</evidence>
<dbReference type="GO" id="GO:0008519">
    <property type="term" value="F:ammonium channel activity"/>
    <property type="evidence" value="ECO:0007669"/>
    <property type="project" value="InterPro"/>
</dbReference>
<keyword evidence="3" id="KW-0813">Transport</keyword>
<evidence type="ECO:0000256" key="8">
    <source>
        <dbReference type="SAM" id="Phobius"/>
    </source>
</evidence>
<feature type="transmembrane region" description="Helical" evidence="8">
    <location>
        <begin position="34"/>
        <end position="52"/>
    </location>
</feature>
<protein>
    <submittedName>
        <fullName evidence="10">Ammonium Transporter (Amt) Family</fullName>
    </submittedName>
</protein>
<feature type="transmembrane region" description="Helical" evidence="8">
    <location>
        <begin position="149"/>
        <end position="168"/>
    </location>
</feature>
<comment type="similarity">
    <text evidence="2">Belongs to the ammonia transporter channel (TC 1.A.11.2) family.</text>
</comment>
<keyword evidence="4 8" id="KW-0812">Transmembrane</keyword>
<dbReference type="InterPro" id="IPR001905">
    <property type="entry name" value="Ammonium_transpt"/>
</dbReference>
<dbReference type="OrthoDB" id="534912at2759"/>
<dbReference type="InterPro" id="IPR024041">
    <property type="entry name" value="NH4_transpt_AmtB-like_dom"/>
</dbReference>
<dbReference type="SUPFAM" id="SSF111352">
    <property type="entry name" value="Ammonium transporter"/>
    <property type="match status" value="1"/>
</dbReference>
<keyword evidence="5 8" id="KW-1133">Transmembrane helix</keyword>
<evidence type="ECO:0000256" key="3">
    <source>
        <dbReference type="ARBA" id="ARBA00022448"/>
    </source>
</evidence>
<evidence type="ECO:0000259" key="9">
    <source>
        <dbReference type="Pfam" id="PF00909"/>
    </source>
</evidence>
<evidence type="ECO:0000256" key="5">
    <source>
        <dbReference type="ARBA" id="ARBA00022989"/>
    </source>
</evidence>
<comment type="caution">
    <text evidence="10">The sequence shown here is derived from an EMBL/GenBank/DDBJ whole genome shotgun (WGS) entry which is preliminary data.</text>
</comment>
<evidence type="ECO:0000256" key="4">
    <source>
        <dbReference type="ARBA" id="ARBA00022692"/>
    </source>
</evidence>
<feature type="transmembrane region" description="Helical" evidence="8">
    <location>
        <begin position="115"/>
        <end position="137"/>
    </location>
</feature>
<dbReference type="Pfam" id="PF00909">
    <property type="entry name" value="Ammonium_transp"/>
    <property type="match status" value="1"/>
</dbReference>
<dbReference type="PANTHER" id="PTHR43029:SF10">
    <property type="entry name" value="AMMONIUM TRANSPORTER MEP2"/>
    <property type="match status" value="1"/>
</dbReference>
<evidence type="ECO:0000256" key="7">
    <source>
        <dbReference type="ARBA" id="ARBA00023177"/>
    </source>
</evidence>
<dbReference type="GO" id="GO:0005886">
    <property type="term" value="C:plasma membrane"/>
    <property type="evidence" value="ECO:0007669"/>
    <property type="project" value="TreeGrafter"/>
</dbReference>
<dbReference type="AlphaFoldDB" id="A0A2P4Y9V9"/>
<proteinExistence type="inferred from homology"/>
<dbReference type="PANTHER" id="PTHR43029">
    <property type="entry name" value="AMMONIUM TRANSPORTER MEP2"/>
    <property type="match status" value="1"/>
</dbReference>
<reference evidence="10 11" key="1">
    <citation type="journal article" date="2017" name="Genome Biol. Evol.">
        <title>Phytophthora megakarya and P. palmivora, closely related causal agents of cacao black pod rot, underwent increases in genome sizes and gene numbers by different mechanisms.</title>
        <authorList>
            <person name="Ali S.S."/>
            <person name="Shao J."/>
            <person name="Lary D.J."/>
            <person name="Kronmiller B."/>
            <person name="Shen D."/>
            <person name="Strem M.D."/>
            <person name="Amoako-Attah I."/>
            <person name="Akrofi A.Y."/>
            <person name="Begoude B.A."/>
            <person name="Ten Hoopen G.M."/>
            <person name="Coulibaly K."/>
            <person name="Kebe B.I."/>
            <person name="Melnick R.L."/>
            <person name="Guiltinan M.J."/>
            <person name="Tyler B.M."/>
            <person name="Meinhardt L.W."/>
            <person name="Bailey B.A."/>
        </authorList>
    </citation>
    <scope>NUCLEOTIDE SEQUENCE [LARGE SCALE GENOMIC DNA]</scope>
    <source>
        <strain evidence="11">sbr112.9</strain>
    </source>
</reference>
<sequence length="284" mass="29310">GGTDIHVPSGFGALVAAIVVGKRYNHGDPVKPHNVPLVMIGATLLWFGWFGFNAGSEGAAVTGQGVSGRLVTGQGAGFLTWSALEFALHKKFDPCGAISGAVAGLVAITPGCAFVYPWAAVIFGIVGAATGFGAVHLKNVLRYDDTLDSFGIHGCGGFMGGLLTGLFATSDINPAIDGGAFYGHGIQFVHQLVSQCVAAGYSAIVTFLILMALKFTVGLRVSEEKEVNGMDVSYHGGQAYDYSTHGGLSSPTVKAANPPAGDFMSMMTPAQPNENDISHTANEL</sequence>
<dbReference type="Gene3D" id="1.10.3430.10">
    <property type="entry name" value="Ammonium transporter AmtB like domains"/>
    <property type="match status" value="1"/>
</dbReference>
<feature type="transmembrane region" description="Helical" evidence="8">
    <location>
        <begin position="188"/>
        <end position="213"/>
    </location>
</feature>
<evidence type="ECO:0000256" key="1">
    <source>
        <dbReference type="ARBA" id="ARBA00004141"/>
    </source>
</evidence>
<dbReference type="Proteomes" id="UP000237271">
    <property type="component" value="Unassembled WGS sequence"/>
</dbReference>
<gene>
    <name evidence="10" type="ORF">PHPALM_8414</name>
</gene>
<keyword evidence="11" id="KW-1185">Reference proteome</keyword>
<dbReference type="InterPro" id="IPR029020">
    <property type="entry name" value="Ammonium/urea_transptr"/>
</dbReference>
<feature type="non-terminal residue" evidence="10">
    <location>
        <position position="1"/>
    </location>
</feature>
<comment type="subcellular location">
    <subcellularLocation>
        <location evidence="1">Membrane</location>
        <topology evidence="1">Multi-pass membrane protein</topology>
    </subcellularLocation>
</comment>
<dbReference type="EMBL" id="NCKW01004743">
    <property type="protein sequence ID" value="POM74605.1"/>
    <property type="molecule type" value="Genomic_DNA"/>
</dbReference>
<organism evidence="10 11">
    <name type="scientific">Phytophthora palmivora</name>
    <dbReference type="NCBI Taxonomy" id="4796"/>
    <lineage>
        <taxon>Eukaryota</taxon>
        <taxon>Sar</taxon>
        <taxon>Stramenopiles</taxon>
        <taxon>Oomycota</taxon>
        <taxon>Peronosporomycetes</taxon>
        <taxon>Peronosporales</taxon>
        <taxon>Peronosporaceae</taxon>
        <taxon>Phytophthora</taxon>
    </lineage>
</organism>
<feature type="transmembrane region" description="Helical" evidence="8">
    <location>
        <begin position="6"/>
        <end position="22"/>
    </location>
</feature>
<keyword evidence="7" id="KW-0924">Ammonia transport</keyword>
<evidence type="ECO:0000256" key="2">
    <source>
        <dbReference type="ARBA" id="ARBA00005887"/>
    </source>
</evidence>
<accession>A0A2P4Y9V9</accession>
<evidence type="ECO:0000313" key="11">
    <source>
        <dbReference type="Proteomes" id="UP000237271"/>
    </source>
</evidence>
<name>A0A2P4Y9V9_9STRA</name>
<evidence type="ECO:0000313" key="10">
    <source>
        <dbReference type="EMBL" id="POM74605.1"/>
    </source>
</evidence>